<comment type="caution">
    <text evidence="2">The sequence shown here is derived from an EMBL/GenBank/DDBJ whole genome shotgun (WGS) entry which is preliminary data.</text>
</comment>
<dbReference type="SUPFAM" id="SSF51206">
    <property type="entry name" value="cAMP-binding domain-like"/>
    <property type="match status" value="1"/>
</dbReference>
<evidence type="ECO:0008006" key="4">
    <source>
        <dbReference type="Google" id="ProtNLM"/>
    </source>
</evidence>
<keyword evidence="3" id="KW-1185">Reference proteome</keyword>
<dbReference type="InterPro" id="IPR014710">
    <property type="entry name" value="RmlC-like_jellyroll"/>
</dbReference>
<accession>A0AA36JSJ9</accession>
<protein>
    <recommendedName>
        <fullName evidence="4">Cyclic nucleotide-binding domain-containing protein</fullName>
    </recommendedName>
</protein>
<dbReference type="Proteomes" id="UP001178507">
    <property type="component" value="Unassembled WGS sequence"/>
</dbReference>
<evidence type="ECO:0000256" key="1">
    <source>
        <dbReference type="SAM" id="MobiDB-lite"/>
    </source>
</evidence>
<name>A0AA36JSJ9_9DINO</name>
<gene>
    <name evidence="2" type="ORF">EVOR1521_LOCUS31202</name>
</gene>
<dbReference type="InterPro" id="IPR018490">
    <property type="entry name" value="cNMP-bd_dom_sf"/>
</dbReference>
<dbReference type="AlphaFoldDB" id="A0AA36JSJ9"/>
<dbReference type="EMBL" id="CAUJNA010003814">
    <property type="protein sequence ID" value="CAJ1410368.1"/>
    <property type="molecule type" value="Genomic_DNA"/>
</dbReference>
<dbReference type="Gene3D" id="2.60.120.10">
    <property type="entry name" value="Jelly Rolls"/>
    <property type="match status" value="1"/>
</dbReference>
<sequence length="266" mass="28794">MKELAAGAVLTHVKKGSTIVDTGHVVRQMAIIKSGTVAAVVESDHHHGGHQSAEAAVASSTMAERMLRKQNFLAQLQRKEKSTTTASLFVGGTLQNLKPDLHPGGRVQPRQGFANKNRRSHATGELEPSSPPADEVAEGPSTVAETTLTAGDSFGELSILERLTGRLLALHDRPPALLSLLQSERGKRFKEFIELLEEVHILSPLLYSERFELACNAIGLVDFPPGERVLNQGLVRSAKLWYVIHSGAAVVSLDTEKDGKKERMSS</sequence>
<proteinExistence type="predicted"/>
<organism evidence="2 3">
    <name type="scientific">Effrenium voratum</name>
    <dbReference type="NCBI Taxonomy" id="2562239"/>
    <lineage>
        <taxon>Eukaryota</taxon>
        <taxon>Sar</taxon>
        <taxon>Alveolata</taxon>
        <taxon>Dinophyceae</taxon>
        <taxon>Suessiales</taxon>
        <taxon>Symbiodiniaceae</taxon>
        <taxon>Effrenium</taxon>
    </lineage>
</organism>
<reference evidence="2" key="1">
    <citation type="submission" date="2023-08" db="EMBL/GenBank/DDBJ databases">
        <authorList>
            <person name="Chen Y."/>
            <person name="Shah S."/>
            <person name="Dougan E. K."/>
            <person name="Thang M."/>
            <person name="Chan C."/>
        </authorList>
    </citation>
    <scope>NUCLEOTIDE SEQUENCE</scope>
</reference>
<evidence type="ECO:0000313" key="2">
    <source>
        <dbReference type="EMBL" id="CAJ1410368.1"/>
    </source>
</evidence>
<evidence type="ECO:0000313" key="3">
    <source>
        <dbReference type="Proteomes" id="UP001178507"/>
    </source>
</evidence>
<feature type="region of interest" description="Disordered" evidence="1">
    <location>
        <begin position="94"/>
        <end position="142"/>
    </location>
</feature>